<evidence type="ECO:0000256" key="7">
    <source>
        <dbReference type="ARBA" id="ARBA00023065"/>
    </source>
</evidence>
<gene>
    <name evidence="16" type="ORF">C0068_15840</name>
</gene>
<accession>A0A2S4HD60</accession>
<evidence type="ECO:0000313" key="17">
    <source>
        <dbReference type="Proteomes" id="UP000237222"/>
    </source>
</evidence>
<dbReference type="GO" id="GO:0009279">
    <property type="term" value="C:cell outer membrane"/>
    <property type="evidence" value="ECO:0007669"/>
    <property type="project" value="UniProtKB-SubCell"/>
</dbReference>
<keyword evidence="3 11" id="KW-1134">Transmembrane beta strand</keyword>
<name>A0A2S4HD60_9GAMM</name>
<dbReference type="InterPro" id="IPR036942">
    <property type="entry name" value="Beta-barrel_TonB_sf"/>
</dbReference>
<dbReference type="OrthoDB" id="5710959at2"/>
<evidence type="ECO:0000259" key="14">
    <source>
        <dbReference type="Pfam" id="PF00593"/>
    </source>
</evidence>
<keyword evidence="16" id="KW-0675">Receptor</keyword>
<dbReference type="SUPFAM" id="SSF56935">
    <property type="entry name" value="Porins"/>
    <property type="match status" value="1"/>
</dbReference>
<evidence type="ECO:0000256" key="11">
    <source>
        <dbReference type="PROSITE-ProRule" id="PRU01360"/>
    </source>
</evidence>
<evidence type="ECO:0000256" key="4">
    <source>
        <dbReference type="ARBA" id="ARBA00022496"/>
    </source>
</evidence>
<dbReference type="InterPro" id="IPR000531">
    <property type="entry name" value="Beta-barrel_TonB"/>
</dbReference>
<evidence type="ECO:0000256" key="1">
    <source>
        <dbReference type="ARBA" id="ARBA00004571"/>
    </source>
</evidence>
<dbReference type="InterPro" id="IPR039426">
    <property type="entry name" value="TonB-dep_rcpt-like"/>
</dbReference>
<evidence type="ECO:0000256" key="12">
    <source>
        <dbReference type="RuleBase" id="RU003357"/>
    </source>
</evidence>
<feature type="domain" description="TonB-dependent receptor-like beta-barrel" evidence="14">
    <location>
        <begin position="355"/>
        <end position="761"/>
    </location>
</feature>
<feature type="region of interest" description="Disordered" evidence="13">
    <location>
        <begin position="235"/>
        <end position="255"/>
    </location>
</feature>
<feature type="domain" description="TonB-dependent receptor plug" evidence="15">
    <location>
        <begin position="76"/>
        <end position="182"/>
    </location>
</feature>
<evidence type="ECO:0000256" key="3">
    <source>
        <dbReference type="ARBA" id="ARBA00022452"/>
    </source>
</evidence>
<dbReference type="RefSeq" id="WP_103685460.1">
    <property type="nucleotide sequence ID" value="NZ_PQGG01000036.1"/>
</dbReference>
<dbReference type="GO" id="GO:0006826">
    <property type="term" value="P:iron ion transport"/>
    <property type="evidence" value="ECO:0007669"/>
    <property type="project" value="UniProtKB-KW"/>
</dbReference>
<evidence type="ECO:0000313" key="16">
    <source>
        <dbReference type="EMBL" id="POP51631.1"/>
    </source>
</evidence>
<evidence type="ECO:0000256" key="2">
    <source>
        <dbReference type="ARBA" id="ARBA00022448"/>
    </source>
</evidence>
<evidence type="ECO:0000256" key="8">
    <source>
        <dbReference type="ARBA" id="ARBA00023077"/>
    </source>
</evidence>
<dbReference type="PANTHER" id="PTHR32552">
    <property type="entry name" value="FERRICHROME IRON RECEPTOR-RELATED"/>
    <property type="match status" value="1"/>
</dbReference>
<evidence type="ECO:0000259" key="15">
    <source>
        <dbReference type="Pfam" id="PF07715"/>
    </source>
</evidence>
<proteinExistence type="inferred from homology"/>
<keyword evidence="8 12" id="KW-0798">TonB box</keyword>
<sequence>MASLESPVGRVANLQEKPSMFKPLRLARAISLASLGAAVFAASPAWAQKEAGTETRGKNRLIEEVVVMAQKRAEDAQDVPISLAAFSEQKLDAMGIDDPKDLAQFTPGMYYGQTVNFAVIYIRGVGSDAFLPDSDPSVATYIDGIYYPFANGQSQAFGAVERVEVLKGPQGTLFGRNSTGGAINIITKSPGVEPEVSVLASKESFDNTNLRLHGSLPVTDWLAASVSYTKAESDNYYKGTRGDGNGGSESFPKEESEGYRMKIRFSPTENMDLNLAYIKFDQYGVSSTAMPNVAPSVLAQTLGIEAQTREYYVDVDVPSYFSLDNDVYYGQFEWRTDWFDMKILASKQDIATDNVYDFDGSDTPFITFDAKGQFADVKTQEIQFLSNENGPEWIEWIVGAFHLEQESGFPLNRLSVLGLDLSDGALLGIPVPEGLINVVSGLTSGLGISVPDGVSLGLVSLLGTKSTAYFAQSTLHFTDDLYLTLGGRYQEETRGVIESSVGLVGLDGSNSSLLQFSRPVSDTNNFSPKVSVGYNFGDDILAYATYTQGYKSGTFNTVNVYDEPEYVRPETVTTKEIGLKSQFFDQGLTMNFAIFENEIEDLQVQFISLLSGGAVSLENAGGARIRGIDFDSQWVPMPDMNPGLVLALTGSYLDSEYTSYVNGSGYNEGDGFYNNRQGDFTGNRVTRTPKFSGSFGLNQVVEVSDLGELEFSTSVYYNQGFYYLAQNSPVSWEDEYYVVDAALGFLHYDTNIRVTAFGKNLSDDRYTYSQFHTDAGRSDYLAPPRTYGLRVNWEY</sequence>
<keyword evidence="2 11" id="KW-0813">Transport</keyword>
<comment type="similarity">
    <text evidence="11 12">Belongs to the TonB-dependent receptor family.</text>
</comment>
<dbReference type="AlphaFoldDB" id="A0A2S4HD60"/>
<evidence type="ECO:0000256" key="6">
    <source>
        <dbReference type="ARBA" id="ARBA00023004"/>
    </source>
</evidence>
<protein>
    <submittedName>
        <fullName evidence="16">TonB-dependent receptor</fullName>
    </submittedName>
</protein>
<dbReference type="PROSITE" id="PS52016">
    <property type="entry name" value="TONB_DEPENDENT_REC_3"/>
    <property type="match status" value="1"/>
</dbReference>
<dbReference type="EMBL" id="PQGG01000036">
    <property type="protein sequence ID" value="POP51631.1"/>
    <property type="molecule type" value="Genomic_DNA"/>
</dbReference>
<evidence type="ECO:0000256" key="13">
    <source>
        <dbReference type="SAM" id="MobiDB-lite"/>
    </source>
</evidence>
<keyword evidence="4" id="KW-0410">Iron transport</keyword>
<dbReference type="Proteomes" id="UP000237222">
    <property type="component" value="Unassembled WGS sequence"/>
</dbReference>
<keyword evidence="9 11" id="KW-0472">Membrane</keyword>
<evidence type="ECO:0000256" key="10">
    <source>
        <dbReference type="ARBA" id="ARBA00023237"/>
    </source>
</evidence>
<keyword evidence="7" id="KW-0406">Ion transport</keyword>
<reference evidence="16" key="1">
    <citation type="submission" date="2018-01" db="EMBL/GenBank/DDBJ databases">
        <authorList>
            <person name="Yu X.-D."/>
        </authorList>
    </citation>
    <scope>NUCLEOTIDE SEQUENCE</scope>
    <source>
        <strain evidence="16">ZX-21</strain>
    </source>
</reference>
<dbReference type="InterPro" id="IPR012910">
    <property type="entry name" value="Plug_dom"/>
</dbReference>
<dbReference type="Gene3D" id="2.40.170.20">
    <property type="entry name" value="TonB-dependent receptor, beta-barrel domain"/>
    <property type="match status" value="1"/>
</dbReference>
<comment type="caution">
    <text evidence="16">The sequence shown here is derived from an EMBL/GenBank/DDBJ whole genome shotgun (WGS) entry which is preliminary data.</text>
</comment>
<keyword evidence="6" id="KW-0408">Iron</keyword>
<dbReference type="Pfam" id="PF07715">
    <property type="entry name" value="Plug"/>
    <property type="match status" value="1"/>
</dbReference>
<organism evidence="16 17">
    <name type="scientific">Zhongshania marina</name>
    <dbReference type="NCBI Taxonomy" id="2304603"/>
    <lineage>
        <taxon>Bacteria</taxon>
        <taxon>Pseudomonadati</taxon>
        <taxon>Pseudomonadota</taxon>
        <taxon>Gammaproteobacteria</taxon>
        <taxon>Cellvibrionales</taxon>
        <taxon>Spongiibacteraceae</taxon>
        <taxon>Zhongshania</taxon>
    </lineage>
</organism>
<comment type="subcellular location">
    <subcellularLocation>
        <location evidence="1 11">Cell outer membrane</location>
        <topology evidence="1 11">Multi-pass membrane protein</topology>
    </subcellularLocation>
</comment>
<dbReference type="PANTHER" id="PTHR32552:SF81">
    <property type="entry name" value="TONB-DEPENDENT OUTER MEMBRANE RECEPTOR"/>
    <property type="match status" value="1"/>
</dbReference>
<keyword evidence="5 11" id="KW-0812">Transmembrane</keyword>
<evidence type="ECO:0000256" key="5">
    <source>
        <dbReference type="ARBA" id="ARBA00022692"/>
    </source>
</evidence>
<evidence type="ECO:0000256" key="9">
    <source>
        <dbReference type="ARBA" id="ARBA00023136"/>
    </source>
</evidence>
<dbReference type="Pfam" id="PF00593">
    <property type="entry name" value="TonB_dep_Rec_b-barrel"/>
    <property type="match status" value="1"/>
</dbReference>
<keyword evidence="10 11" id="KW-0998">Cell outer membrane</keyword>